<gene>
    <name evidence="2" type="ORF">AWRI4620_LOCUS844</name>
</gene>
<feature type="compositionally biased region" description="Basic and acidic residues" evidence="1">
    <location>
        <begin position="94"/>
        <end position="110"/>
    </location>
</feature>
<dbReference type="Gene3D" id="3.90.226.10">
    <property type="entry name" value="2-enoyl-CoA Hydratase, Chain A, domain 1"/>
    <property type="match status" value="1"/>
</dbReference>
<protein>
    <submittedName>
        <fullName evidence="2">Uncharacterized protein</fullName>
    </submittedName>
</protein>
<dbReference type="OrthoDB" id="439921at2759"/>
<sequence length="110" mass="12002">MIAAAPARWLRISSLRSAIPHCRPRSQPVCPAQTCLGARTAATYTSRHQAAQISVLQTAVDTNSTGYVDNKKSMQELLESFTTLHRNAALGGSEKAREKHVAKGKMLVRE</sequence>
<name>A0A9N8KGF4_9PEZI</name>
<reference evidence="2" key="1">
    <citation type="submission" date="2020-06" db="EMBL/GenBank/DDBJ databases">
        <authorList>
            <person name="Onetto C."/>
        </authorList>
    </citation>
    <scope>NUCLEOTIDE SEQUENCE</scope>
</reference>
<keyword evidence="3" id="KW-1185">Reference proteome</keyword>
<dbReference type="AlphaFoldDB" id="A0A9N8KGF4"/>
<evidence type="ECO:0000313" key="2">
    <source>
        <dbReference type="EMBL" id="CAD0106589.1"/>
    </source>
</evidence>
<accession>A0A9N8KGF4</accession>
<evidence type="ECO:0000313" key="3">
    <source>
        <dbReference type="Proteomes" id="UP000745764"/>
    </source>
</evidence>
<proteinExistence type="predicted"/>
<evidence type="ECO:0000256" key="1">
    <source>
        <dbReference type="SAM" id="MobiDB-lite"/>
    </source>
</evidence>
<comment type="caution">
    <text evidence="2">The sequence shown here is derived from an EMBL/GenBank/DDBJ whole genome shotgun (WGS) entry which is preliminary data.</text>
</comment>
<dbReference type="Proteomes" id="UP000745764">
    <property type="component" value="Unassembled WGS sequence"/>
</dbReference>
<organism evidence="2 3">
    <name type="scientific">Aureobasidium uvarum</name>
    <dbReference type="NCBI Taxonomy" id="2773716"/>
    <lineage>
        <taxon>Eukaryota</taxon>
        <taxon>Fungi</taxon>
        <taxon>Dikarya</taxon>
        <taxon>Ascomycota</taxon>
        <taxon>Pezizomycotina</taxon>
        <taxon>Dothideomycetes</taxon>
        <taxon>Dothideomycetidae</taxon>
        <taxon>Dothideales</taxon>
        <taxon>Saccotheciaceae</taxon>
        <taxon>Aureobasidium</taxon>
    </lineage>
</organism>
<dbReference type="EMBL" id="CAINUL010000001">
    <property type="protein sequence ID" value="CAD0106589.1"/>
    <property type="molecule type" value="Genomic_DNA"/>
</dbReference>
<feature type="region of interest" description="Disordered" evidence="1">
    <location>
        <begin position="91"/>
        <end position="110"/>
    </location>
</feature>